<comment type="subcellular location">
    <subcellularLocation>
        <location evidence="1">Cell membrane</location>
        <topology evidence="1">Multi-pass membrane protein</topology>
    </subcellularLocation>
</comment>
<dbReference type="Gene3D" id="1.10.8.500">
    <property type="entry name" value="HAMP domain in histidine kinase"/>
    <property type="match status" value="1"/>
</dbReference>
<dbReference type="Proteomes" id="UP000767446">
    <property type="component" value="Unassembled WGS sequence"/>
</dbReference>
<dbReference type="SMART" id="SM00283">
    <property type="entry name" value="MA"/>
    <property type="match status" value="1"/>
</dbReference>
<keyword evidence="3" id="KW-0145">Chemotaxis</keyword>
<dbReference type="PROSITE" id="PS50046">
    <property type="entry name" value="PHYTOCHROME_2"/>
    <property type="match status" value="2"/>
</dbReference>
<dbReference type="SMART" id="SM00304">
    <property type="entry name" value="HAMP"/>
    <property type="match status" value="2"/>
</dbReference>
<organism evidence="15 16">
    <name type="scientific">Gomphosphaeria aponina SAG 52.96 = DSM 107014</name>
    <dbReference type="NCBI Taxonomy" id="1521640"/>
    <lineage>
        <taxon>Bacteria</taxon>
        <taxon>Bacillati</taxon>
        <taxon>Cyanobacteriota</taxon>
        <taxon>Cyanophyceae</taxon>
        <taxon>Oscillatoriophycideae</taxon>
        <taxon>Chroococcales</taxon>
        <taxon>Gomphosphaeriaceae</taxon>
        <taxon>Gomphosphaeria</taxon>
    </lineage>
</organism>
<evidence type="ECO:0000256" key="8">
    <source>
        <dbReference type="ARBA" id="ARBA00029447"/>
    </source>
</evidence>
<feature type="domain" description="HAMP" evidence="14">
    <location>
        <begin position="825"/>
        <end position="876"/>
    </location>
</feature>
<dbReference type="PROSITE" id="PS50111">
    <property type="entry name" value="CHEMOTAXIS_TRANSDUC_2"/>
    <property type="match status" value="1"/>
</dbReference>
<dbReference type="Pfam" id="PF17202">
    <property type="entry name" value="sCache_3_3"/>
    <property type="match status" value="1"/>
</dbReference>
<name>A0A941GSY2_9CHRO</name>
<dbReference type="CDD" id="cd11386">
    <property type="entry name" value="MCP_signal"/>
    <property type="match status" value="1"/>
</dbReference>
<keyword evidence="7 9" id="KW-0807">Transducer</keyword>
<feature type="transmembrane region" description="Helical" evidence="11">
    <location>
        <begin position="53"/>
        <end position="74"/>
    </location>
</feature>
<dbReference type="Pfam" id="PF00672">
    <property type="entry name" value="HAMP"/>
    <property type="match status" value="1"/>
</dbReference>
<reference evidence="15" key="1">
    <citation type="submission" date="2021-02" db="EMBL/GenBank/DDBJ databases">
        <title>Metagenome analyses of Stigonema ocellatum DSM 106950, Chlorogloea purpurea SAG 13.99 and Gomphosphaeria aponina DSM 107014.</title>
        <authorList>
            <person name="Marter P."/>
            <person name="Huang S."/>
        </authorList>
    </citation>
    <scope>NUCLEOTIDE SEQUENCE</scope>
    <source>
        <strain evidence="15">JP213</strain>
    </source>
</reference>
<feature type="domain" description="Phytochrome chromophore attachment site" evidence="12">
    <location>
        <begin position="491"/>
        <end position="627"/>
    </location>
</feature>
<evidence type="ECO:0000256" key="11">
    <source>
        <dbReference type="SAM" id="Phobius"/>
    </source>
</evidence>
<gene>
    <name evidence="15" type="ORF">DSM107014_00955</name>
</gene>
<dbReference type="Pfam" id="PF00015">
    <property type="entry name" value="MCPsignal"/>
    <property type="match status" value="1"/>
</dbReference>
<evidence type="ECO:0000256" key="9">
    <source>
        <dbReference type="PROSITE-ProRule" id="PRU00284"/>
    </source>
</evidence>
<dbReference type="GO" id="GO:0005886">
    <property type="term" value="C:plasma membrane"/>
    <property type="evidence" value="ECO:0007669"/>
    <property type="project" value="UniProtKB-SubCell"/>
</dbReference>
<evidence type="ECO:0000256" key="3">
    <source>
        <dbReference type="ARBA" id="ARBA00022500"/>
    </source>
</evidence>
<proteinExistence type="inferred from homology"/>
<dbReference type="Gene3D" id="3.30.450.20">
    <property type="entry name" value="PAS domain"/>
    <property type="match status" value="1"/>
</dbReference>
<dbReference type="InterPro" id="IPR033463">
    <property type="entry name" value="sCache_3"/>
</dbReference>
<dbReference type="Pfam" id="PF01590">
    <property type="entry name" value="GAF"/>
    <property type="match status" value="2"/>
</dbReference>
<keyword evidence="6 11" id="KW-0472">Membrane</keyword>
<dbReference type="PANTHER" id="PTHR32089">
    <property type="entry name" value="METHYL-ACCEPTING CHEMOTAXIS PROTEIN MCPB"/>
    <property type="match status" value="1"/>
</dbReference>
<evidence type="ECO:0000256" key="2">
    <source>
        <dbReference type="ARBA" id="ARBA00022475"/>
    </source>
</evidence>
<feature type="transmembrane region" description="Helical" evidence="11">
    <location>
        <begin position="388"/>
        <end position="412"/>
    </location>
</feature>
<dbReference type="PROSITE" id="PS50885">
    <property type="entry name" value="HAMP"/>
    <property type="match status" value="2"/>
</dbReference>
<feature type="coiled-coil region" evidence="10">
    <location>
        <begin position="806"/>
        <end position="837"/>
    </location>
</feature>
<comment type="similarity">
    <text evidence="8">Belongs to the methyl-accepting chemotaxis (MCP) protein family.</text>
</comment>
<keyword evidence="2" id="KW-1003">Cell membrane</keyword>
<evidence type="ECO:0000313" key="16">
    <source>
        <dbReference type="Proteomes" id="UP000767446"/>
    </source>
</evidence>
<sequence>MTQTTPKPKYEVTENIKNRTREIEQEALVIEEIPEPINPLLVKWQNLNIKRKLGTILFFTTAIPIIGVTIGTVISTQEQSIKTLEQVLDRDLVILEDKIEQEKDNIEAEAEAIARLIENGSIKKNEGEIKAHLNQAGNRENYSFYLVTNAQGETIAQDLKIVLIDEENYSSLSATTQLSPLQLPLGIKLGDIPIVQRAIKEQTGLKGIELFRGEIVERLGLGKQANIGVRTQEIEGLPEAQQPYAEGTFDIDGGKAGLVMIAVEPIKINGKIEGTVIVGNLINRNYEIVDLVREKTEVPTATIFAQDWRVSTNVPYTDGKTRAIGTRVSREVAQVVLNEGQEFIGTTNIIGIKYLTAYRPIYNHEGKIIGISYVGIPLTEVNRNLRQIAIIAVVIGLVIILLTLLLLIIPIANSFSAPIKRLANFVQRVGKGQEGIRLARSDRQDEIGILSQEINKMVANLEAKENIFRQESKQARLLAEISGSRVLNNQELQQIFNQALEETRKLLLADRVVVYRFNSDYSGYISNESVMPGWPVALNDRIEDACIPDTILKEYINGRVVPTNDVFNAGFHPDHEQLMVRLKIKANLVVPILNQGQLYGLLIAHHCQNTHEWVEREINFLVQLAAQFGVILERVTFIKQQEKQALRSEQLKEIILKIADSLTVEEVWKTAVNEMRAALKTNRVIVYSFDENYSGTIIAESVGDSWPVAMGATITDPCFADKYVEKYQAGRVQATADIYQAGLTECHLRQLEPFAVKANLVAPITIGGKLFGLLIAHQCDRPRNWESGEIQFFAQIATQIGLAKERVTLLENQQKAEAEQRQAKEKLQRRALELLIEVDPISKGDLTIRTSVKEDEIGTIADSYNTIVESLRKIVIEVQEAAEQVAETTNTNEEAVVNLSIEAKLQSREITEALEQLQAMTNSIASVASAAEEAEAVVEEAAGSVEAGDAAITQTVKGILGLRETVIETVEKVKQLGESSQDIAKVVNLIGRFAAQTHLLALKASIEAARAGEEGQGFAVIADEVRSLAAQSSEATISIEKVVNNILAETKAVVVAMEAGKMQVEEGTEMVEQTRQNLNQITAASARINELVAAIANAAFEQSVSSAAVTETMTNVAAISDRTSASASDVAASFKDLLAVAVRLKTDVAKFKVD</sequence>
<dbReference type="SUPFAM" id="SSF58104">
    <property type="entry name" value="Methyl-accepting chemotaxis protein (MCP) signaling domain"/>
    <property type="match status" value="1"/>
</dbReference>
<dbReference type="PANTHER" id="PTHR32089:SF114">
    <property type="entry name" value="METHYL-ACCEPTING CHEMOTAXIS PROTEIN MCPB"/>
    <property type="match status" value="1"/>
</dbReference>
<feature type="coiled-coil region" evidence="10">
    <location>
        <begin position="85"/>
        <end position="119"/>
    </location>
</feature>
<evidence type="ECO:0000256" key="5">
    <source>
        <dbReference type="ARBA" id="ARBA00022989"/>
    </source>
</evidence>
<dbReference type="InterPro" id="IPR004089">
    <property type="entry name" value="MCPsignal_dom"/>
</dbReference>
<feature type="domain" description="Phytochrome chromophore attachment site" evidence="12">
    <location>
        <begin position="663"/>
        <end position="799"/>
    </location>
</feature>
<evidence type="ECO:0000259" key="13">
    <source>
        <dbReference type="PROSITE" id="PS50111"/>
    </source>
</evidence>
<dbReference type="SUPFAM" id="SSF55781">
    <property type="entry name" value="GAF domain-like"/>
    <property type="match status" value="2"/>
</dbReference>
<dbReference type="Gene3D" id="1.10.287.950">
    <property type="entry name" value="Methyl-accepting chemotaxis protein"/>
    <property type="match status" value="1"/>
</dbReference>
<evidence type="ECO:0000256" key="6">
    <source>
        <dbReference type="ARBA" id="ARBA00023136"/>
    </source>
</evidence>
<dbReference type="EMBL" id="JADQBC010000003">
    <property type="protein sequence ID" value="MBR8826470.1"/>
    <property type="molecule type" value="Genomic_DNA"/>
</dbReference>
<evidence type="ECO:0000259" key="12">
    <source>
        <dbReference type="PROSITE" id="PS50046"/>
    </source>
</evidence>
<feature type="domain" description="HAMP" evidence="14">
    <location>
        <begin position="413"/>
        <end position="466"/>
    </location>
</feature>
<feature type="domain" description="Methyl-accepting transducer" evidence="13">
    <location>
        <begin position="881"/>
        <end position="1117"/>
    </location>
</feature>
<comment type="caution">
    <text evidence="15">The sequence shown here is derived from an EMBL/GenBank/DDBJ whole genome shotgun (WGS) entry which is preliminary data.</text>
</comment>
<evidence type="ECO:0000256" key="7">
    <source>
        <dbReference type="ARBA" id="ARBA00023224"/>
    </source>
</evidence>
<dbReference type="CDD" id="cd06225">
    <property type="entry name" value="HAMP"/>
    <property type="match status" value="2"/>
</dbReference>
<dbReference type="AlphaFoldDB" id="A0A941GSY2"/>
<dbReference type="InterPro" id="IPR003018">
    <property type="entry name" value="GAF"/>
</dbReference>
<accession>A0A941GSY2</accession>
<protein>
    <submittedName>
        <fullName evidence="15">GAF domain-containing protein</fullName>
    </submittedName>
</protein>
<dbReference type="InterPro" id="IPR016132">
    <property type="entry name" value="Phyto_chromo_attachment"/>
</dbReference>
<dbReference type="InterPro" id="IPR029151">
    <property type="entry name" value="Sensor-like_sf"/>
</dbReference>
<dbReference type="SMART" id="SM00065">
    <property type="entry name" value="GAF"/>
    <property type="match status" value="2"/>
</dbReference>
<evidence type="ECO:0000256" key="10">
    <source>
        <dbReference type="SAM" id="Coils"/>
    </source>
</evidence>
<keyword evidence="10" id="KW-0175">Coiled coil</keyword>
<dbReference type="GO" id="GO:0007165">
    <property type="term" value="P:signal transduction"/>
    <property type="evidence" value="ECO:0007669"/>
    <property type="project" value="UniProtKB-KW"/>
</dbReference>
<evidence type="ECO:0000256" key="1">
    <source>
        <dbReference type="ARBA" id="ARBA00004651"/>
    </source>
</evidence>
<dbReference type="SUPFAM" id="SSF158472">
    <property type="entry name" value="HAMP domain-like"/>
    <property type="match status" value="1"/>
</dbReference>
<evidence type="ECO:0000259" key="14">
    <source>
        <dbReference type="PROSITE" id="PS50885"/>
    </source>
</evidence>
<evidence type="ECO:0000313" key="15">
    <source>
        <dbReference type="EMBL" id="MBR8826470.1"/>
    </source>
</evidence>
<dbReference type="SUPFAM" id="SSF103190">
    <property type="entry name" value="Sensory domain-like"/>
    <property type="match status" value="1"/>
</dbReference>
<keyword evidence="4 11" id="KW-0812">Transmembrane</keyword>
<dbReference type="InterPro" id="IPR029016">
    <property type="entry name" value="GAF-like_dom_sf"/>
</dbReference>
<evidence type="ECO:0000256" key="4">
    <source>
        <dbReference type="ARBA" id="ARBA00022692"/>
    </source>
</evidence>
<keyword evidence="5 11" id="KW-1133">Transmembrane helix</keyword>
<dbReference type="Gene3D" id="3.30.450.40">
    <property type="match status" value="2"/>
</dbReference>
<dbReference type="InterPro" id="IPR003660">
    <property type="entry name" value="HAMP_dom"/>
</dbReference>